<feature type="region of interest" description="Disordered" evidence="1">
    <location>
        <begin position="89"/>
        <end position="109"/>
    </location>
</feature>
<evidence type="ECO:0000313" key="2">
    <source>
        <dbReference type="EMBL" id="KAL2325931.1"/>
    </source>
</evidence>
<name>A0ABD1LQY8_9FABA</name>
<sequence length="198" mass="21659">MFSLPFKLHGFAVRSTFHPSRSIFFVYTKKSVQLYDLLKTEIIEKLDTGLCEASTIVVHSGGPMSDYDDPLAMCNSFLLGNNPLRIVGEEAKGSDGASTQTSHPESHEFGPNGGVVALAGCLDRQRFVPCFGTGRQSSRIRLHLGAIIEKISHVEGVRLDITIALPLYHPHVDESGGVYGLRLEEPNIFSISTPLIFS</sequence>
<accession>A0ABD1LQY8</accession>
<dbReference type="PANTHER" id="PTHR17605">
    <property type="entry name" value="RIBOSOME BIOGENESIS PROTEIN BOP1 BLOCK OF PROLIFERATION 1 PROTEIN"/>
    <property type="match status" value="1"/>
</dbReference>
<protein>
    <submittedName>
        <fullName evidence="2">Uncharacterized protein</fullName>
    </submittedName>
</protein>
<dbReference type="PANTHER" id="PTHR17605:SF0">
    <property type="entry name" value="RIBOSOME BIOGENESIS PROTEIN BOP1"/>
    <property type="match status" value="1"/>
</dbReference>
<dbReference type="InterPro" id="IPR015943">
    <property type="entry name" value="WD40/YVTN_repeat-like_dom_sf"/>
</dbReference>
<dbReference type="InterPro" id="IPR028598">
    <property type="entry name" value="BOP1/Erb1"/>
</dbReference>
<gene>
    <name evidence="2" type="ORF">Fmac_024989</name>
</gene>
<keyword evidence="3" id="KW-1185">Reference proteome</keyword>
<organism evidence="2 3">
    <name type="scientific">Flemingia macrophylla</name>
    <dbReference type="NCBI Taxonomy" id="520843"/>
    <lineage>
        <taxon>Eukaryota</taxon>
        <taxon>Viridiplantae</taxon>
        <taxon>Streptophyta</taxon>
        <taxon>Embryophyta</taxon>
        <taxon>Tracheophyta</taxon>
        <taxon>Spermatophyta</taxon>
        <taxon>Magnoliopsida</taxon>
        <taxon>eudicotyledons</taxon>
        <taxon>Gunneridae</taxon>
        <taxon>Pentapetalae</taxon>
        <taxon>rosids</taxon>
        <taxon>fabids</taxon>
        <taxon>Fabales</taxon>
        <taxon>Fabaceae</taxon>
        <taxon>Papilionoideae</taxon>
        <taxon>50 kb inversion clade</taxon>
        <taxon>NPAAA clade</taxon>
        <taxon>indigoferoid/millettioid clade</taxon>
        <taxon>Phaseoleae</taxon>
        <taxon>Flemingia</taxon>
    </lineage>
</organism>
<dbReference type="EMBL" id="JBGMDY010000008">
    <property type="protein sequence ID" value="KAL2325931.1"/>
    <property type="molecule type" value="Genomic_DNA"/>
</dbReference>
<dbReference type="AlphaFoldDB" id="A0ABD1LQY8"/>
<proteinExistence type="predicted"/>
<reference evidence="2 3" key="1">
    <citation type="submission" date="2024-08" db="EMBL/GenBank/DDBJ databases">
        <title>Insights into the chromosomal genome structure of Flemingia macrophylla.</title>
        <authorList>
            <person name="Ding Y."/>
            <person name="Zhao Y."/>
            <person name="Bi W."/>
            <person name="Wu M."/>
            <person name="Zhao G."/>
            <person name="Gong Y."/>
            <person name="Li W."/>
            <person name="Zhang P."/>
        </authorList>
    </citation>
    <scope>NUCLEOTIDE SEQUENCE [LARGE SCALE GENOMIC DNA]</scope>
    <source>
        <strain evidence="2">DYQJB</strain>
        <tissue evidence="2">Leaf</tissue>
    </source>
</reference>
<dbReference type="Proteomes" id="UP001603857">
    <property type="component" value="Unassembled WGS sequence"/>
</dbReference>
<comment type="caution">
    <text evidence="2">The sequence shown here is derived from an EMBL/GenBank/DDBJ whole genome shotgun (WGS) entry which is preliminary data.</text>
</comment>
<dbReference type="Gene3D" id="2.130.10.10">
    <property type="entry name" value="YVTN repeat-like/Quinoprotein amine dehydrogenase"/>
    <property type="match status" value="1"/>
</dbReference>
<evidence type="ECO:0000313" key="3">
    <source>
        <dbReference type="Proteomes" id="UP001603857"/>
    </source>
</evidence>
<evidence type="ECO:0000256" key="1">
    <source>
        <dbReference type="SAM" id="MobiDB-lite"/>
    </source>
</evidence>